<reference evidence="1" key="2">
    <citation type="journal article" date="2020" name="Nat. Commun.">
        <title>Large-scale genome sequencing of mycorrhizal fungi provides insights into the early evolution of symbiotic traits.</title>
        <authorList>
            <person name="Miyauchi S."/>
            <person name="Kiss E."/>
            <person name="Kuo A."/>
            <person name="Drula E."/>
            <person name="Kohler A."/>
            <person name="Sanchez-Garcia M."/>
            <person name="Morin E."/>
            <person name="Andreopoulos B."/>
            <person name="Barry K.W."/>
            <person name="Bonito G."/>
            <person name="Buee M."/>
            <person name="Carver A."/>
            <person name="Chen C."/>
            <person name="Cichocki N."/>
            <person name="Clum A."/>
            <person name="Culley D."/>
            <person name="Crous P.W."/>
            <person name="Fauchery L."/>
            <person name="Girlanda M."/>
            <person name="Hayes R.D."/>
            <person name="Keri Z."/>
            <person name="LaButti K."/>
            <person name="Lipzen A."/>
            <person name="Lombard V."/>
            <person name="Magnuson J."/>
            <person name="Maillard F."/>
            <person name="Murat C."/>
            <person name="Nolan M."/>
            <person name="Ohm R.A."/>
            <person name="Pangilinan J."/>
            <person name="Pereira M.F."/>
            <person name="Perotto S."/>
            <person name="Peter M."/>
            <person name="Pfister S."/>
            <person name="Riley R."/>
            <person name="Sitrit Y."/>
            <person name="Stielow J.B."/>
            <person name="Szollosi G."/>
            <person name="Zifcakova L."/>
            <person name="Stursova M."/>
            <person name="Spatafora J.W."/>
            <person name="Tedersoo L."/>
            <person name="Vaario L.M."/>
            <person name="Yamada A."/>
            <person name="Yan M."/>
            <person name="Wang P."/>
            <person name="Xu J."/>
            <person name="Bruns T."/>
            <person name="Baldrian P."/>
            <person name="Vilgalys R."/>
            <person name="Dunand C."/>
            <person name="Henrissat B."/>
            <person name="Grigoriev I.V."/>
            <person name="Hibbett D."/>
            <person name="Nagy L.G."/>
            <person name="Martin F.M."/>
        </authorList>
    </citation>
    <scope>NUCLEOTIDE SEQUENCE</scope>
    <source>
        <strain evidence="1">P2</strain>
    </source>
</reference>
<proteinExistence type="predicted"/>
<organism evidence="1 2">
    <name type="scientific">Thelephora ganbajun</name>
    <name type="common">Ganba fungus</name>
    <dbReference type="NCBI Taxonomy" id="370292"/>
    <lineage>
        <taxon>Eukaryota</taxon>
        <taxon>Fungi</taxon>
        <taxon>Dikarya</taxon>
        <taxon>Basidiomycota</taxon>
        <taxon>Agaricomycotina</taxon>
        <taxon>Agaricomycetes</taxon>
        <taxon>Thelephorales</taxon>
        <taxon>Thelephoraceae</taxon>
        <taxon>Thelephora</taxon>
    </lineage>
</organism>
<name>A0ACB6ZXY5_THEGA</name>
<evidence type="ECO:0000313" key="2">
    <source>
        <dbReference type="Proteomes" id="UP000886501"/>
    </source>
</evidence>
<reference evidence="1" key="1">
    <citation type="submission" date="2019-10" db="EMBL/GenBank/DDBJ databases">
        <authorList>
            <consortium name="DOE Joint Genome Institute"/>
            <person name="Kuo A."/>
            <person name="Miyauchi S."/>
            <person name="Kiss E."/>
            <person name="Drula E."/>
            <person name="Kohler A."/>
            <person name="Sanchez-Garcia M."/>
            <person name="Andreopoulos B."/>
            <person name="Barry K.W."/>
            <person name="Bonito G."/>
            <person name="Buee M."/>
            <person name="Carver A."/>
            <person name="Chen C."/>
            <person name="Cichocki N."/>
            <person name="Clum A."/>
            <person name="Culley D."/>
            <person name="Crous P.W."/>
            <person name="Fauchery L."/>
            <person name="Girlanda M."/>
            <person name="Hayes R."/>
            <person name="Keri Z."/>
            <person name="Labutti K."/>
            <person name="Lipzen A."/>
            <person name="Lombard V."/>
            <person name="Magnuson J."/>
            <person name="Maillard F."/>
            <person name="Morin E."/>
            <person name="Murat C."/>
            <person name="Nolan M."/>
            <person name="Ohm R."/>
            <person name="Pangilinan J."/>
            <person name="Pereira M."/>
            <person name="Perotto S."/>
            <person name="Peter M."/>
            <person name="Riley R."/>
            <person name="Sitrit Y."/>
            <person name="Stielow B."/>
            <person name="Szollosi G."/>
            <person name="Zifcakova L."/>
            <person name="Stursova M."/>
            <person name="Spatafora J.W."/>
            <person name="Tedersoo L."/>
            <person name="Vaario L.-M."/>
            <person name="Yamada A."/>
            <person name="Yan M."/>
            <person name="Wang P."/>
            <person name="Xu J."/>
            <person name="Bruns T."/>
            <person name="Baldrian P."/>
            <person name="Vilgalys R."/>
            <person name="Henrissat B."/>
            <person name="Grigoriev I.V."/>
            <person name="Hibbett D."/>
            <person name="Nagy L.G."/>
            <person name="Martin F.M."/>
        </authorList>
    </citation>
    <scope>NUCLEOTIDE SEQUENCE</scope>
    <source>
        <strain evidence="1">P2</strain>
    </source>
</reference>
<gene>
    <name evidence="1" type="ORF">BDM02DRAFT_133043</name>
</gene>
<evidence type="ECO:0000313" key="1">
    <source>
        <dbReference type="EMBL" id="KAF9654397.1"/>
    </source>
</evidence>
<protein>
    <submittedName>
        <fullName evidence="1">Uncharacterized protein</fullName>
    </submittedName>
</protein>
<dbReference type="Proteomes" id="UP000886501">
    <property type="component" value="Unassembled WGS sequence"/>
</dbReference>
<dbReference type="EMBL" id="MU117961">
    <property type="protein sequence ID" value="KAF9654397.1"/>
    <property type="molecule type" value="Genomic_DNA"/>
</dbReference>
<sequence length="166" mass="18519">MNLYTTALLYSVLSFSQACGLTNHDCTRSMVPQPPIEEIKSCARNLDAAFSLLSETLIYELWPASLAHAPRTKSEYRAFLDTNPDRDVKFEILEMVESPGKVVAHVTSLTVSLTGGRYSKESCYTFTLGIDGNGPRAILHIKEIVDSKTTTDIHRVEMDRLLHQNA</sequence>
<accession>A0ACB6ZXY5</accession>
<comment type="caution">
    <text evidence="1">The sequence shown here is derived from an EMBL/GenBank/DDBJ whole genome shotgun (WGS) entry which is preliminary data.</text>
</comment>
<keyword evidence="2" id="KW-1185">Reference proteome</keyword>